<gene>
    <name evidence="2" type="ORF">FGU71_02900</name>
</gene>
<dbReference type="OrthoDB" id="7226381at2"/>
<dbReference type="RefSeq" id="WP_142787171.1">
    <property type="nucleotide sequence ID" value="NZ_VHJK01000001.1"/>
</dbReference>
<dbReference type="AlphaFoldDB" id="A0A547P9V1"/>
<reference evidence="2 3" key="1">
    <citation type="submission" date="2019-06" db="EMBL/GenBank/DDBJ databases">
        <title>Erythrobacter insulae sp. nov., isolated from a tidal flat.</title>
        <authorList>
            <person name="Yoon J.-H."/>
        </authorList>
    </citation>
    <scope>NUCLEOTIDE SEQUENCE [LARGE SCALE GENOMIC DNA]</scope>
    <source>
        <strain evidence="2 3">JBTF-M21</strain>
    </source>
</reference>
<evidence type="ECO:0000259" key="1">
    <source>
        <dbReference type="Pfam" id="PF12728"/>
    </source>
</evidence>
<dbReference type="EMBL" id="VHJK01000001">
    <property type="protein sequence ID" value="TRD10909.1"/>
    <property type="molecule type" value="Genomic_DNA"/>
</dbReference>
<keyword evidence="3" id="KW-1185">Reference proteome</keyword>
<sequence length="62" mass="6691">MQTEEHNPPKIAYSIKEACKASSLGRTTIYSHIAAGRLVARRIGGRTVIPAESLRALITGEV</sequence>
<evidence type="ECO:0000313" key="3">
    <source>
        <dbReference type="Proteomes" id="UP000316343"/>
    </source>
</evidence>
<name>A0A547P9V1_9SPHN</name>
<dbReference type="InterPro" id="IPR041657">
    <property type="entry name" value="HTH_17"/>
</dbReference>
<evidence type="ECO:0000313" key="2">
    <source>
        <dbReference type="EMBL" id="TRD10909.1"/>
    </source>
</evidence>
<proteinExistence type="predicted"/>
<accession>A0A547P9V1</accession>
<feature type="domain" description="Helix-turn-helix" evidence="1">
    <location>
        <begin position="13"/>
        <end position="59"/>
    </location>
</feature>
<organism evidence="2 3">
    <name type="scientific">Erythrobacter insulae</name>
    <dbReference type="NCBI Taxonomy" id="2584124"/>
    <lineage>
        <taxon>Bacteria</taxon>
        <taxon>Pseudomonadati</taxon>
        <taxon>Pseudomonadota</taxon>
        <taxon>Alphaproteobacteria</taxon>
        <taxon>Sphingomonadales</taxon>
        <taxon>Erythrobacteraceae</taxon>
        <taxon>Erythrobacter/Porphyrobacter group</taxon>
        <taxon>Erythrobacter</taxon>
    </lineage>
</organism>
<comment type="caution">
    <text evidence="2">The sequence shown here is derived from an EMBL/GenBank/DDBJ whole genome shotgun (WGS) entry which is preliminary data.</text>
</comment>
<dbReference type="Pfam" id="PF12728">
    <property type="entry name" value="HTH_17"/>
    <property type="match status" value="1"/>
</dbReference>
<protein>
    <submittedName>
        <fullName evidence="2">Helix-turn-helix domain-containing protein</fullName>
    </submittedName>
</protein>
<dbReference type="Proteomes" id="UP000316343">
    <property type="component" value="Unassembled WGS sequence"/>
</dbReference>